<proteinExistence type="predicted"/>
<dbReference type="OrthoDB" id="9993736at2759"/>
<accession>A0A183G0E7</accession>
<accession>A0A3P7ZI91</accession>
<name>A0A183G0E7_HELPZ</name>
<dbReference type="WBParaSite" id="HPBE_0001456301-mRNA-1">
    <property type="protein sequence ID" value="HPBE_0001456301-mRNA-1"/>
    <property type="gene ID" value="HPBE_0001456301"/>
</dbReference>
<dbReference type="Proteomes" id="UP000050761">
    <property type="component" value="Unassembled WGS sequence"/>
</dbReference>
<keyword evidence="1" id="KW-0472">Membrane</keyword>
<dbReference type="AlphaFoldDB" id="A0A183G0E7"/>
<evidence type="ECO:0000313" key="2">
    <source>
        <dbReference type="EMBL" id="VDP00022.1"/>
    </source>
</evidence>
<feature type="transmembrane region" description="Helical" evidence="1">
    <location>
        <begin position="62"/>
        <end position="87"/>
    </location>
</feature>
<dbReference type="EMBL" id="UZAH01028420">
    <property type="protein sequence ID" value="VDP00022.1"/>
    <property type="molecule type" value="Genomic_DNA"/>
</dbReference>
<sequence>YFLFIGGIYSFCALIDQQCFDFRVLIPAIVSRFSNKKVDMVFCAEKKELLCSQNNNQIWNFLIAYLCCILTFAAVLFVQNCVVYGFGKRQAAKVQRKKEAYEMKRLNT</sequence>
<protein>
    <submittedName>
        <fullName evidence="4">Disulfide bond formation protein B</fullName>
    </submittedName>
</protein>
<evidence type="ECO:0000256" key="1">
    <source>
        <dbReference type="SAM" id="Phobius"/>
    </source>
</evidence>
<evidence type="ECO:0000313" key="3">
    <source>
        <dbReference type="Proteomes" id="UP000050761"/>
    </source>
</evidence>
<keyword evidence="1" id="KW-0812">Transmembrane</keyword>
<organism evidence="3 4">
    <name type="scientific">Heligmosomoides polygyrus</name>
    <name type="common">Parasitic roundworm</name>
    <dbReference type="NCBI Taxonomy" id="6339"/>
    <lineage>
        <taxon>Eukaryota</taxon>
        <taxon>Metazoa</taxon>
        <taxon>Ecdysozoa</taxon>
        <taxon>Nematoda</taxon>
        <taxon>Chromadorea</taxon>
        <taxon>Rhabditida</taxon>
        <taxon>Rhabditina</taxon>
        <taxon>Rhabditomorpha</taxon>
        <taxon>Strongyloidea</taxon>
        <taxon>Heligmosomidae</taxon>
        <taxon>Heligmosomoides</taxon>
    </lineage>
</organism>
<reference evidence="4" key="2">
    <citation type="submission" date="2019-09" db="UniProtKB">
        <authorList>
            <consortium name="WormBaseParasite"/>
        </authorList>
    </citation>
    <scope>IDENTIFICATION</scope>
</reference>
<evidence type="ECO:0000313" key="4">
    <source>
        <dbReference type="WBParaSite" id="HPBE_0001456301-mRNA-1"/>
    </source>
</evidence>
<gene>
    <name evidence="2" type="ORF">HPBE_LOCUS14564</name>
</gene>
<keyword evidence="1" id="KW-1133">Transmembrane helix</keyword>
<reference evidence="2 3" key="1">
    <citation type="submission" date="2018-11" db="EMBL/GenBank/DDBJ databases">
        <authorList>
            <consortium name="Pathogen Informatics"/>
        </authorList>
    </citation>
    <scope>NUCLEOTIDE SEQUENCE [LARGE SCALE GENOMIC DNA]</scope>
</reference>
<keyword evidence="3" id="KW-1185">Reference proteome</keyword>